<feature type="compositionally biased region" description="Pro residues" evidence="1">
    <location>
        <begin position="326"/>
        <end position="352"/>
    </location>
</feature>
<dbReference type="NCBIfam" id="NF047832">
    <property type="entry name" value="caspase_w_EACC1"/>
    <property type="match status" value="1"/>
</dbReference>
<evidence type="ECO:0000313" key="4">
    <source>
        <dbReference type="EMBL" id="WUT86525.1"/>
    </source>
</evidence>
<evidence type="ECO:0000313" key="5">
    <source>
        <dbReference type="Proteomes" id="UP001432060"/>
    </source>
</evidence>
<dbReference type="SUPFAM" id="SSF50998">
    <property type="entry name" value="Quinoprotein alcohol dehydrogenase-like"/>
    <property type="match status" value="2"/>
</dbReference>
<dbReference type="Gene3D" id="2.40.128.630">
    <property type="match status" value="1"/>
</dbReference>
<feature type="domain" description="Pyrrolo-quinoline quinone repeat" evidence="3">
    <location>
        <begin position="354"/>
        <end position="422"/>
    </location>
</feature>
<evidence type="ECO:0000256" key="1">
    <source>
        <dbReference type="SAM" id="MobiDB-lite"/>
    </source>
</evidence>
<dbReference type="InterPro" id="IPR002372">
    <property type="entry name" value="PQQ_rpt_dom"/>
</dbReference>
<sequence>MGRRLALLVATYEYQDAGLRGLTAPAHDAEALAGVLRDPDIAGFEVTTLINEPHYRVGEAIGDLFRDRRRDDLTLLYFTGHGLKDDEGHLHLAMGNTRRDNLAFTSLPAEQIDRAMSGCASRQQVLILDCCYSGAFPAGRLAKGDADMHTLERFRGRGRSVLTASDATQYSFEGDQVHGRAPQSVFTRHLVSGLRDGSADLDGDGDITLDELYAYVHDKVVEEMPQQRPKKQENVEGRIVIARNVNWQLPAHVRHALASPLAADRLGAIEGLADRYRIGNATVRQRVEEELRRLLDDDSRSVSAAAATRLQALAEAGAGEDRDPAPSVPPTPTAPVPAPALPPEPYVPPAAPTPARDRVRWSVTTGASVHASLAVVSGSVHVGDDRGHVYAVETGTGRAHWSFDAGNPVHAVLAGPEGTVGVTAGPYFHLLDARTGAERWQFRVRQRVTAFPETDGGSIYLANTNSVYALNLATGERSWTYCPRIAPFHWVAAAGGLVWTATGRAVYGVHAASGNRKWRTAIPSPVSSRSALSEWFLYVGSGSANLYAIDALTGQIRWRTPVASGVNVSPVLADGLVCVCTDAGTVCGIDAVTGEIRWVSAGRIPTQSPPAVSGGTVYVGSSDGHLYALSTETGALRWRLPTARPIQASPVASHGVVYVADVGGRVYAVEHNGGGAM</sequence>
<dbReference type="SMART" id="SM00564">
    <property type="entry name" value="PQQ"/>
    <property type="match status" value="6"/>
</dbReference>
<feature type="domain" description="Pyrrolo-quinoline quinone repeat" evidence="3">
    <location>
        <begin position="506"/>
        <end position="673"/>
    </location>
</feature>
<gene>
    <name evidence="4" type="ORF">OG515_32170</name>
</gene>
<dbReference type="Gene3D" id="2.40.10.480">
    <property type="match status" value="1"/>
</dbReference>
<keyword evidence="5" id="KW-1185">Reference proteome</keyword>
<dbReference type="InterPro" id="IPR011047">
    <property type="entry name" value="Quinoprotein_ADH-like_sf"/>
</dbReference>
<dbReference type="SUPFAM" id="SSF52129">
    <property type="entry name" value="Caspase-like"/>
    <property type="match status" value="1"/>
</dbReference>
<dbReference type="Gene3D" id="2.130.10.10">
    <property type="entry name" value="YVTN repeat-like/Quinoprotein amine dehydrogenase"/>
    <property type="match status" value="1"/>
</dbReference>
<dbReference type="InterPro" id="IPR018391">
    <property type="entry name" value="PQQ_b-propeller_rpt"/>
</dbReference>
<dbReference type="EMBL" id="CP109019">
    <property type="protein sequence ID" value="WUT86525.1"/>
    <property type="molecule type" value="Genomic_DNA"/>
</dbReference>
<dbReference type="Gene3D" id="3.40.50.1460">
    <property type="match status" value="1"/>
</dbReference>
<evidence type="ECO:0000259" key="2">
    <source>
        <dbReference type="Pfam" id="PF00656"/>
    </source>
</evidence>
<dbReference type="PROSITE" id="PS00018">
    <property type="entry name" value="EF_HAND_1"/>
    <property type="match status" value="1"/>
</dbReference>
<evidence type="ECO:0000259" key="3">
    <source>
        <dbReference type="Pfam" id="PF13360"/>
    </source>
</evidence>
<dbReference type="RefSeq" id="WP_329402934.1">
    <property type="nucleotide sequence ID" value="NZ_CP109019.1"/>
</dbReference>
<reference evidence="4" key="1">
    <citation type="submission" date="2022-10" db="EMBL/GenBank/DDBJ databases">
        <title>The complete genomes of actinobacterial strains from the NBC collection.</title>
        <authorList>
            <person name="Joergensen T.S."/>
            <person name="Alvarez Arevalo M."/>
            <person name="Sterndorff E.B."/>
            <person name="Faurdal D."/>
            <person name="Vuksanovic O."/>
            <person name="Mourched A.-S."/>
            <person name="Charusanti P."/>
            <person name="Shaw S."/>
            <person name="Blin K."/>
            <person name="Weber T."/>
        </authorList>
    </citation>
    <scope>NUCLEOTIDE SEQUENCE</scope>
    <source>
        <strain evidence="4">NBC_00668</strain>
    </source>
</reference>
<dbReference type="PANTHER" id="PTHR34512">
    <property type="entry name" value="CELL SURFACE PROTEIN"/>
    <property type="match status" value="1"/>
</dbReference>
<dbReference type="InterPro" id="IPR018247">
    <property type="entry name" value="EF_Hand_1_Ca_BS"/>
</dbReference>
<dbReference type="InterPro" id="IPR029030">
    <property type="entry name" value="Caspase-like_dom_sf"/>
</dbReference>
<feature type="region of interest" description="Disordered" evidence="1">
    <location>
        <begin position="316"/>
        <end position="354"/>
    </location>
</feature>
<accession>A0ABZ1XV92</accession>
<protein>
    <submittedName>
        <fullName evidence="4">PQQ-binding-like beta-propeller repeat protein</fullName>
    </submittedName>
</protein>
<dbReference type="Proteomes" id="UP001432060">
    <property type="component" value="Chromosome"/>
</dbReference>
<name>A0ABZ1XV92_9ACTN</name>
<dbReference type="Pfam" id="PF13360">
    <property type="entry name" value="PQQ_2"/>
    <property type="match status" value="2"/>
</dbReference>
<feature type="domain" description="Peptidase C14 caspase" evidence="2">
    <location>
        <begin position="3"/>
        <end position="229"/>
    </location>
</feature>
<dbReference type="PANTHER" id="PTHR34512:SF30">
    <property type="entry name" value="OUTER MEMBRANE PROTEIN ASSEMBLY FACTOR BAMB"/>
    <property type="match status" value="1"/>
</dbReference>
<proteinExistence type="predicted"/>
<dbReference type="Pfam" id="PF00656">
    <property type="entry name" value="Peptidase_C14"/>
    <property type="match status" value="1"/>
</dbReference>
<dbReference type="InterPro" id="IPR011600">
    <property type="entry name" value="Pept_C14_caspase"/>
</dbReference>
<organism evidence="4 5">
    <name type="scientific">Streptomyces melanogenes</name>
    <dbReference type="NCBI Taxonomy" id="67326"/>
    <lineage>
        <taxon>Bacteria</taxon>
        <taxon>Bacillati</taxon>
        <taxon>Actinomycetota</taxon>
        <taxon>Actinomycetes</taxon>
        <taxon>Kitasatosporales</taxon>
        <taxon>Streptomycetaceae</taxon>
        <taxon>Streptomyces</taxon>
    </lineage>
</organism>
<dbReference type="InterPro" id="IPR015943">
    <property type="entry name" value="WD40/YVTN_repeat-like_dom_sf"/>
</dbReference>